<dbReference type="Proteomes" id="UP001596091">
    <property type="component" value="Unassembled WGS sequence"/>
</dbReference>
<reference evidence="3" key="1">
    <citation type="journal article" date="2019" name="Int. J. Syst. Evol. Microbiol.">
        <title>The Global Catalogue of Microorganisms (GCM) 10K type strain sequencing project: providing services to taxonomists for standard genome sequencing and annotation.</title>
        <authorList>
            <consortium name="The Broad Institute Genomics Platform"/>
            <consortium name="The Broad Institute Genome Sequencing Center for Infectious Disease"/>
            <person name="Wu L."/>
            <person name="Ma J."/>
        </authorList>
    </citation>
    <scope>NUCLEOTIDE SEQUENCE [LARGE SCALE GENOMIC DNA]</scope>
    <source>
        <strain evidence="3">JCM 4087</strain>
    </source>
</reference>
<keyword evidence="2" id="KW-0238">DNA-binding</keyword>
<dbReference type="PANTHER" id="PTHR37299:SF1">
    <property type="entry name" value="STAGE 0 SPORULATION PROTEIN A HOMOLOG"/>
    <property type="match status" value="1"/>
</dbReference>
<dbReference type="SMART" id="SM00850">
    <property type="entry name" value="LytTR"/>
    <property type="match status" value="1"/>
</dbReference>
<dbReference type="PANTHER" id="PTHR37299">
    <property type="entry name" value="TRANSCRIPTIONAL REGULATOR-RELATED"/>
    <property type="match status" value="1"/>
</dbReference>
<dbReference type="InterPro" id="IPR046947">
    <property type="entry name" value="LytR-like"/>
</dbReference>
<dbReference type="Gene3D" id="2.40.50.1020">
    <property type="entry name" value="LytTr DNA-binding domain"/>
    <property type="match status" value="1"/>
</dbReference>
<accession>A0ABW1EC02</accession>
<dbReference type="RefSeq" id="WP_263337551.1">
    <property type="nucleotide sequence ID" value="NZ_JAGSYH010000004.1"/>
</dbReference>
<keyword evidence="3" id="KW-1185">Reference proteome</keyword>
<evidence type="ECO:0000313" key="2">
    <source>
        <dbReference type="EMBL" id="MFC5861847.1"/>
    </source>
</evidence>
<evidence type="ECO:0000259" key="1">
    <source>
        <dbReference type="PROSITE" id="PS50930"/>
    </source>
</evidence>
<organism evidence="2 3">
    <name type="scientific">Acidicapsa dinghuensis</name>
    <dbReference type="NCBI Taxonomy" id="2218256"/>
    <lineage>
        <taxon>Bacteria</taxon>
        <taxon>Pseudomonadati</taxon>
        <taxon>Acidobacteriota</taxon>
        <taxon>Terriglobia</taxon>
        <taxon>Terriglobales</taxon>
        <taxon>Acidobacteriaceae</taxon>
        <taxon>Acidicapsa</taxon>
    </lineage>
</organism>
<dbReference type="InterPro" id="IPR007492">
    <property type="entry name" value="LytTR_DNA-bd_dom"/>
</dbReference>
<sequence length="205" mass="23006">MSARTIQDQAVARKTFVQRAAQVDAIAPAGPLRGTAMFSVKSKRGLRSGTTEDQCFEAVGSSSPPVIRVDAASLMRVSRQLENMAKRQGPRIAFKAKGTILLLDLFDIVAVQAEGNYVLLQHRPHSYLVHESLSSMADKLKPYGFIRIHRSVVVNISAVEEIQPLPTGEYRLRIRDGREYLVTRTYKRNLRDLAQLWVGTERLCR</sequence>
<name>A0ABW1EC02_9BACT</name>
<evidence type="ECO:0000313" key="3">
    <source>
        <dbReference type="Proteomes" id="UP001596091"/>
    </source>
</evidence>
<dbReference type="Pfam" id="PF04397">
    <property type="entry name" value="LytTR"/>
    <property type="match status" value="1"/>
</dbReference>
<dbReference type="GO" id="GO:0003677">
    <property type="term" value="F:DNA binding"/>
    <property type="evidence" value="ECO:0007669"/>
    <property type="project" value="UniProtKB-KW"/>
</dbReference>
<proteinExistence type="predicted"/>
<protein>
    <submittedName>
        <fullName evidence="2">LytTR family DNA-binding domain-containing protein</fullName>
    </submittedName>
</protein>
<dbReference type="PROSITE" id="PS50930">
    <property type="entry name" value="HTH_LYTTR"/>
    <property type="match status" value="1"/>
</dbReference>
<feature type="domain" description="HTH LytTR-type" evidence="1">
    <location>
        <begin position="92"/>
        <end position="196"/>
    </location>
</feature>
<dbReference type="EMBL" id="JBHSPH010000002">
    <property type="protein sequence ID" value="MFC5861847.1"/>
    <property type="molecule type" value="Genomic_DNA"/>
</dbReference>
<comment type="caution">
    <text evidence="2">The sequence shown here is derived from an EMBL/GenBank/DDBJ whole genome shotgun (WGS) entry which is preliminary data.</text>
</comment>
<gene>
    <name evidence="2" type="ORF">ACFPT7_06050</name>
</gene>